<gene>
    <name evidence="2" type="ORF">SBOR_3658</name>
</gene>
<organism evidence="2 3">
    <name type="scientific">Sclerotinia borealis (strain F-4128)</name>
    <dbReference type="NCBI Taxonomy" id="1432307"/>
    <lineage>
        <taxon>Eukaryota</taxon>
        <taxon>Fungi</taxon>
        <taxon>Dikarya</taxon>
        <taxon>Ascomycota</taxon>
        <taxon>Pezizomycotina</taxon>
        <taxon>Leotiomycetes</taxon>
        <taxon>Helotiales</taxon>
        <taxon>Sclerotiniaceae</taxon>
        <taxon>Sclerotinia</taxon>
    </lineage>
</organism>
<protein>
    <submittedName>
        <fullName evidence="2">Uncharacterized protein</fullName>
    </submittedName>
</protein>
<dbReference type="HOGENOM" id="CLU_422714_0_0_1"/>
<accession>W9CJC9</accession>
<feature type="compositionally biased region" description="Basic and acidic residues" evidence="1">
    <location>
        <begin position="229"/>
        <end position="253"/>
    </location>
</feature>
<feature type="compositionally biased region" description="Basic and acidic residues" evidence="1">
    <location>
        <begin position="356"/>
        <end position="365"/>
    </location>
</feature>
<keyword evidence="3" id="KW-1185">Reference proteome</keyword>
<name>W9CJC9_SCLBF</name>
<dbReference type="AlphaFoldDB" id="W9CJC9"/>
<dbReference type="EMBL" id="AYSA01000159">
    <property type="protein sequence ID" value="ESZ95966.1"/>
    <property type="molecule type" value="Genomic_DNA"/>
</dbReference>
<feature type="compositionally biased region" description="Basic and acidic residues" evidence="1">
    <location>
        <begin position="471"/>
        <end position="483"/>
    </location>
</feature>
<feature type="region of interest" description="Disordered" evidence="1">
    <location>
        <begin position="1"/>
        <end position="29"/>
    </location>
</feature>
<feature type="compositionally biased region" description="Low complexity" evidence="1">
    <location>
        <begin position="12"/>
        <end position="27"/>
    </location>
</feature>
<dbReference type="OrthoDB" id="3528614at2759"/>
<feature type="region of interest" description="Disordered" evidence="1">
    <location>
        <begin position="194"/>
        <end position="253"/>
    </location>
</feature>
<dbReference type="Proteomes" id="UP000019487">
    <property type="component" value="Unassembled WGS sequence"/>
</dbReference>
<comment type="caution">
    <text evidence="2">The sequence shown here is derived from an EMBL/GenBank/DDBJ whole genome shotgun (WGS) entry which is preliminary data.</text>
</comment>
<feature type="compositionally biased region" description="Basic and acidic residues" evidence="1">
    <location>
        <begin position="194"/>
        <end position="219"/>
    </location>
</feature>
<feature type="region of interest" description="Disordered" evidence="1">
    <location>
        <begin position="471"/>
        <end position="524"/>
    </location>
</feature>
<evidence type="ECO:0000313" key="2">
    <source>
        <dbReference type="EMBL" id="ESZ95966.1"/>
    </source>
</evidence>
<sequence>MTVPAESKSKSKSSSSSTSTSTSTSTSAQQLRQKLLLQIWEYNNDINTPPDLRIHITGLSVAEGALFERDFRATGLDTDDVLFEAPGTRSGELELELELESEVSKLTVPTEELAVWREETEKAKFKLAAKEQIDARWQERTLKDWRTNKVKNTFVPYASIGSGSGEVSRGDAYDGRIKRNNIGRDEDTLQEIVIDRDDKNSGSERQIKEHASAKGEKKKSPPKGIEQLAESRRKANREWMARESHRKTVEESDEMTRINLLKGVNRAITIAEEVAWKGAEHLRDLMNGDGGWKDRTIEMGDEGTRKDEGVGGEDSLACSRPGHAPALPVGFEPESKRRGGKGLGNGNGIGSSESEGGERRREAEKPPFIYSPGINIPIPPISPLAPKVSKPQPKPVYSPGINIPIPPISPLAPKVSKPQPQPEYVPIIFPVPAIRESRLLPPESPAQLKLRLQRETAHAKFETDKLKYQGDVEGVTKTKDEVGSGKSISKQDGNGKGKGITWADGPTDEATDEPTDNKGEDEMR</sequence>
<feature type="region of interest" description="Disordered" evidence="1">
    <location>
        <begin position="297"/>
        <end position="374"/>
    </location>
</feature>
<evidence type="ECO:0000313" key="3">
    <source>
        <dbReference type="Proteomes" id="UP000019487"/>
    </source>
</evidence>
<evidence type="ECO:0000256" key="1">
    <source>
        <dbReference type="SAM" id="MobiDB-lite"/>
    </source>
</evidence>
<feature type="compositionally biased region" description="Basic and acidic residues" evidence="1">
    <location>
        <begin position="297"/>
        <end position="309"/>
    </location>
</feature>
<proteinExistence type="predicted"/>
<feature type="compositionally biased region" description="Basic and acidic residues" evidence="1">
    <location>
        <begin position="515"/>
        <end position="524"/>
    </location>
</feature>
<reference evidence="2 3" key="1">
    <citation type="journal article" date="2014" name="Genome Announc.">
        <title>Draft genome sequence of Sclerotinia borealis, a psychrophilic plant pathogenic fungus.</title>
        <authorList>
            <person name="Mardanov A.V."/>
            <person name="Beletsky A.V."/>
            <person name="Kadnikov V.V."/>
            <person name="Ignatov A.N."/>
            <person name="Ravin N.V."/>
        </authorList>
    </citation>
    <scope>NUCLEOTIDE SEQUENCE [LARGE SCALE GENOMIC DNA]</scope>
    <source>
        <strain evidence="3">F-4157</strain>
    </source>
</reference>